<feature type="transmembrane region" description="Helical" evidence="5">
    <location>
        <begin position="131"/>
        <end position="152"/>
    </location>
</feature>
<name>A0ABR6ZFS6_9BURK</name>
<protein>
    <submittedName>
        <fullName evidence="7">EamA family transporter</fullName>
    </submittedName>
</protein>
<accession>A0ABR6ZFS6</accession>
<comment type="subcellular location">
    <subcellularLocation>
        <location evidence="1">Membrane</location>
        <topology evidence="1">Multi-pass membrane protein</topology>
    </subcellularLocation>
</comment>
<evidence type="ECO:0000313" key="7">
    <source>
        <dbReference type="EMBL" id="MBC3910529.1"/>
    </source>
</evidence>
<feature type="domain" description="EamA" evidence="6">
    <location>
        <begin position="160"/>
        <end position="290"/>
    </location>
</feature>
<keyword evidence="3 5" id="KW-1133">Transmembrane helix</keyword>
<feature type="domain" description="EamA" evidence="6">
    <location>
        <begin position="17"/>
        <end position="143"/>
    </location>
</feature>
<keyword evidence="8" id="KW-1185">Reference proteome</keyword>
<feature type="transmembrane region" description="Helical" evidence="5">
    <location>
        <begin position="158"/>
        <end position="177"/>
    </location>
</feature>
<organism evidence="7 8">
    <name type="scientific">Undibacterium umbellatum</name>
    <dbReference type="NCBI Taxonomy" id="2762300"/>
    <lineage>
        <taxon>Bacteria</taxon>
        <taxon>Pseudomonadati</taxon>
        <taxon>Pseudomonadota</taxon>
        <taxon>Betaproteobacteria</taxon>
        <taxon>Burkholderiales</taxon>
        <taxon>Oxalobacteraceae</taxon>
        <taxon>Undibacterium</taxon>
    </lineage>
</organism>
<dbReference type="Proteomes" id="UP000646911">
    <property type="component" value="Unassembled WGS sequence"/>
</dbReference>
<dbReference type="Pfam" id="PF00892">
    <property type="entry name" value="EamA"/>
    <property type="match status" value="2"/>
</dbReference>
<feature type="transmembrane region" description="Helical" evidence="5">
    <location>
        <begin position="273"/>
        <end position="293"/>
    </location>
</feature>
<comment type="caution">
    <text evidence="7">The sequence shown here is derived from an EMBL/GenBank/DDBJ whole genome shotgun (WGS) entry which is preliminary data.</text>
</comment>
<feature type="transmembrane region" description="Helical" evidence="5">
    <location>
        <begin position="247"/>
        <end position="267"/>
    </location>
</feature>
<feature type="transmembrane region" description="Helical" evidence="5">
    <location>
        <begin position="12"/>
        <end position="31"/>
    </location>
</feature>
<feature type="transmembrane region" description="Helical" evidence="5">
    <location>
        <begin position="220"/>
        <end position="240"/>
    </location>
</feature>
<dbReference type="PANTHER" id="PTHR32322">
    <property type="entry name" value="INNER MEMBRANE TRANSPORTER"/>
    <property type="match status" value="1"/>
</dbReference>
<evidence type="ECO:0000256" key="4">
    <source>
        <dbReference type="ARBA" id="ARBA00023136"/>
    </source>
</evidence>
<feature type="transmembrane region" description="Helical" evidence="5">
    <location>
        <begin position="189"/>
        <end position="208"/>
    </location>
</feature>
<evidence type="ECO:0000259" key="6">
    <source>
        <dbReference type="Pfam" id="PF00892"/>
    </source>
</evidence>
<dbReference type="InterPro" id="IPR050638">
    <property type="entry name" value="AA-Vitamin_Transporters"/>
</dbReference>
<dbReference type="RefSeq" id="WP_186956033.1">
    <property type="nucleotide sequence ID" value="NZ_JACOFX010000017.1"/>
</dbReference>
<dbReference type="InterPro" id="IPR000620">
    <property type="entry name" value="EamA_dom"/>
</dbReference>
<feature type="transmembrane region" description="Helical" evidence="5">
    <location>
        <begin position="100"/>
        <end position="122"/>
    </location>
</feature>
<keyword evidence="2 5" id="KW-0812">Transmembrane</keyword>
<keyword evidence="4 5" id="KW-0472">Membrane</keyword>
<proteinExistence type="predicted"/>
<evidence type="ECO:0000256" key="3">
    <source>
        <dbReference type="ARBA" id="ARBA00022989"/>
    </source>
</evidence>
<feature type="transmembrane region" description="Helical" evidence="5">
    <location>
        <begin position="74"/>
        <end position="94"/>
    </location>
</feature>
<evidence type="ECO:0000313" key="8">
    <source>
        <dbReference type="Proteomes" id="UP000646911"/>
    </source>
</evidence>
<evidence type="ECO:0000256" key="5">
    <source>
        <dbReference type="SAM" id="Phobius"/>
    </source>
</evidence>
<dbReference type="InterPro" id="IPR037185">
    <property type="entry name" value="EmrE-like"/>
</dbReference>
<reference evidence="7 8" key="1">
    <citation type="submission" date="2020-08" db="EMBL/GenBank/DDBJ databases">
        <title>Novel species isolated from subtropical streams in China.</title>
        <authorList>
            <person name="Lu H."/>
        </authorList>
    </citation>
    <scope>NUCLEOTIDE SEQUENCE [LARGE SCALE GENOMIC DNA]</scope>
    <source>
        <strain evidence="7 8">NL8W</strain>
    </source>
</reference>
<evidence type="ECO:0000256" key="2">
    <source>
        <dbReference type="ARBA" id="ARBA00022692"/>
    </source>
</evidence>
<evidence type="ECO:0000256" key="1">
    <source>
        <dbReference type="ARBA" id="ARBA00004141"/>
    </source>
</evidence>
<sequence>MSAPTAIIPYNGKATMAYITAMLMLATLGVFIHEAGLDAVTTVFFRCLFAAIALALYCAYKGMFIAANLSRKNLGLAVFGGVLMVVNWVTFFAAIQRIGISVATIVFHVQPFIVLLLGAVLFREKIAANKLAWICLGFAGLVLACGLQVSGVQMSGQYLTGLLLTLTGACAYAGVTLTTRAMRNMPPHLIALIHCIVGLVLLAGLITIPVDGIRVQQWAWLIGLGLMPTALAYVLIYGALPNMPTSAIAVLTFIYPAMAVGVDYLVYGQRISLLQMAGLVLIVLASLGVNLNWSWRRGKVRIAGQSMK</sequence>
<gene>
    <name evidence="7" type="ORF">H8L47_23465</name>
</gene>
<dbReference type="SUPFAM" id="SSF103481">
    <property type="entry name" value="Multidrug resistance efflux transporter EmrE"/>
    <property type="match status" value="2"/>
</dbReference>
<dbReference type="PANTHER" id="PTHR32322:SF9">
    <property type="entry name" value="AMINO-ACID METABOLITE EFFLUX PUMP-RELATED"/>
    <property type="match status" value="1"/>
</dbReference>
<dbReference type="Gene3D" id="1.10.3730.20">
    <property type="match status" value="1"/>
</dbReference>
<dbReference type="EMBL" id="JACOFX010000017">
    <property type="protein sequence ID" value="MBC3910529.1"/>
    <property type="molecule type" value="Genomic_DNA"/>
</dbReference>
<feature type="transmembrane region" description="Helical" evidence="5">
    <location>
        <begin position="43"/>
        <end position="62"/>
    </location>
</feature>